<dbReference type="InterPro" id="IPR006703">
    <property type="entry name" value="G_AIG1"/>
</dbReference>
<keyword evidence="2" id="KW-0547">Nucleotide-binding</keyword>
<keyword evidence="4" id="KW-1133">Transmembrane helix</keyword>
<dbReference type="PANTHER" id="PTHR10903:SF107">
    <property type="entry name" value="GTPASE IMAP FAMILY MEMBER 4-LIKE-RELATED"/>
    <property type="match status" value="1"/>
</dbReference>
<evidence type="ECO:0000259" key="5">
    <source>
        <dbReference type="PROSITE" id="PS51720"/>
    </source>
</evidence>
<dbReference type="Proteomes" id="UP000472267">
    <property type="component" value="Chromosome 23"/>
</dbReference>
<accession>A0A672H438</accession>
<dbReference type="InterPro" id="IPR027417">
    <property type="entry name" value="P-loop_NTPase"/>
</dbReference>
<name>A0A672H438_SALFA</name>
<reference evidence="6" key="2">
    <citation type="submission" date="2025-08" db="UniProtKB">
        <authorList>
            <consortium name="Ensembl"/>
        </authorList>
    </citation>
    <scope>IDENTIFICATION</scope>
</reference>
<dbReference type="AlphaFoldDB" id="A0A672H438"/>
<reference evidence="6" key="1">
    <citation type="submission" date="2019-06" db="EMBL/GenBank/DDBJ databases">
        <authorList>
            <consortium name="Wellcome Sanger Institute Data Sharing"/>
        </authorList>
    </citation>
    <scope>NUCLEOTIDE SEQUENCE [LARGE SCALE GENOMIC DNA]</scope>
</reference>
<dbReference type="PROSITE" id="PS51720">
    <property type="entry name" value="G_AIG1"/>
    <property type="match status" value="1"/>
</dbReference>
<feature type="domain" description="AIG1-type G" evidence="5">
    <location>
        <begin position="10"/>
        <end position="229"/>
    </location>
</feature>
<dbReference type="GO" id="GO:0005525">
    <property type="term" value="F:GTP binding"/>
    <property type="evidence" value="ECO:0007669"/>
    <property type="project" value="UniProtKB-KW"/>
</dbReference>
<keyword evidence="3" id="KW-0342">GTP-binding</keyword>
<dbReference type="Pfam" id="PF04548">
    <property type="entry name" value="AIG1"/>
    <property type="match status" value="1"/>
</dbReference>
<evidence type="ECO:0000256" key="3">
    <source>
        <dbReference type="ARBA" id="ARBA00023134"/>
    </source>
</evidence>
<proteinExistence type="inferred from homology"/>
<comment type="similarity">
    <text evidence="1">Belongs to the TRAFAC class TrmE-Era-EngA-EngB-Septin-like GTPase superfamily. AIG1/Toc34/Toc159-like paraseptin GTPase family. IAN subfamily.</text>
</comment>
<dbReference type="Ensembl" id="ENSSFAT00005024293.1">
    <property type="protein sequence ID" value="ENSSFAP00005023334.1"/>
    <property type="gene ID" value="ENSSFAG00005012071.1"/>
</dbReference>
<keyword evidence="7" id="KW-1185">Reference proteome</keyword>
<dbReference type="InParanoid" id="A0A672H438"/>
<evidence type="ECO:0000256" key="4">
    <source>
        <dbReference type="SAM" id="Phobius"/>
    </source>
</evidence>
<reference evidence="6" key="3">
    <citation type="submission" date="2025-09" db="UniProtKB">
        <authorList>
            <consortium name="Ensembl"/>
        </authorList>
    </citation>
    <scope>IDENTIFICATION</scope>
</reference>
<keyword evidence="4" id="KW-0472">Membrane</keyword>
<protein>
    <recommendedName>
        <fullName evidence="5">AIG1-type G domain-containing protein</fullName>
    </recommendedName>
</protein>
<evidence type="ECO:0000256" key="2">
    <source>
        <dbReference type="ARBA" id="ARBA00022741"/>
    </source>
</evidence>
<dbReference type="SUPFAM" id="SSF52540">
    <property type="entry name" value="P-loop containing nucleoside triphosphate hydrolases"/>
    <property type="match status" value="1"/>
</dbReference>
<evidence type="ECO:0000256" key="1">
    <source>
        <dbReference type="ARBA" id="ARBA00008535"/>
    </source>
</evidence>
<evidence type="ECO:0000313" key="6">
    <source>
        <dbReference type="Ensembl" id="ENSSFAP00005023334.1"/>
    </source>
</evidence>
<feature type="transmembrane region" description="Helical" evidence="4">
    <location>
        <begin position="247"/>
        <end position="266"/>
    </location>
</feature>
<dbReference type="InterPro" id="IPR045058">
    <property type="entry name" value="GIMA/IAN/Toc"/>
</dbReference>
<dbReference type="FunFam" id="3.40.50.300:FF:001809">
    <property type="entry name" value="Si:ch1073-365p7.2"/>
    <property type="match status" value="1"/>
</dbReference>
<keyword evidence="4" id="KW-0812">Transmembrane</keyword>
<dbReference type="PANTHER" id="PTHR10903">
    <property type="entry name" value="GTPASE, IMAP FAMILY MEMBER-RELATED"/>
    <property type="match status" value="1"/>
</dbReference>
<organism evidence="6 7">
    <name type="scientific">Salarias fasciatus</name>
    <name type="common">Jewelled blenny</name>
    <name type="synonym">Blennius fasciatus</name>
    <dbReference type="NCBI Taxonomy" id="181472"/>
    <lineage>
        <taxon>Eukaryota</taxon>
        <taxon>Metazoa</taxon>
        <taxon>Chordata</taxon>
        <taxon>Craniata</taxon>
        <taxon>Vertebrata</taxon>
        <taxon>Euteleostomi</taxon>
        <taxon>Actinopterygii</taxon>
        <taxon>Neopterygii</taxon>
        <taxon>Teleostei</taxon>
        <taxon>Neoteleostei</taxon>
        <taxon>Acanthomorphata</taxon>
        <taxon>Ovalentaria</taxon>
        <taxon>Blenniimorphae</taxon>
        <taxon>Blenniiformes</taxon>
        <taxon>Blennioidei</taxon>
        <taxon>Blenniidae</taxon>
        <taxon>Salariinae</taxon>
        <taxon>Salarias</taxon>
    </lineage>
</organism>
<evidence type="ECO:0000313" key="7">
    <source>
        <dbReference type="Proteomes" id="UP000472267"/>
    </source>
</evidence>
<sequence>METGQSSKNRFSFRMVLLGSRSVGKTSVVNTILGFKEGEEGKRTGHSMKHQGVVGTTKISVVDTPGWWKEFSAYDTPEAIKDEVKRSVFLCPPGPHVFLLVIDADTAFNGRHLKAVTTHLELLGDAVWKHTIVVFTRGDWLESHTIEQHIEGEGEALQSLSEHRPLLELVEKCNNRYHVINNLKKHDTTQVTELRRQIKNQMRQQMEQEISRRKHEWLIHSRDVFLDLQADLRGSAPRAKPKLQSEYFTVVYMCVFWNCTGFLLLFGKTSLNEMYS</sequence>
<dbReference type="Gene3D" id="3.40.50.300">
    <property type="entry name" value="P-loop containing nucleotide triphosphate hydrolases"/>
    <property type="match status" value="1"/>
</dbReference>